<comment type="similarity">
    <text evidence="3 4">In the C-terminal section; belongs to the PPC synthetase family.</text>
</comment>
<keyword evidence="8" id="KW-1185">Reference proteome</keyword>
<name>A0A3D8ITC8_9HELI</name>
<evidence type="ECO:0000256" key="3">
    <source>
        <dbReference type="HAMAP-Rule" id="MF_02225"/>
    </source>
</evidence>
<dbReference type="InterPro" id="IPR007085">
    <property type="entry name" value="DNA/pantothenate-metab_flavo_C"/>
</dbReference>
<gene>
    <name evidence="3 7" type="primary">coaBC</name>
    <name evidence="7" type="ORF">CQA54_01255</name>
</gene>
<comment type="function">
    <text evidence="3">Catalyzes two sequential steps in the biosynthesis of coenzyme A. In the first step cysteine is conjugated to 4'-phosphopantothenate to form 4-phosphopantothenoylcysteine. In the second step the latter compound is decarboxylated to form 4'-phosphopantotheine.</text>
</comment>
<dbReference type="Gene3D" id="3.40.50.1950">
    <property type="entry name" value="Flavin prenyltransferase-like"/>
    <property type="match status" value="1"/>
</dbReference>
<feature type="binding site" evidence="3">
    <location>
        <position position="360"/>
    </location>
    <ligand>
        <name>CTP</name>
        <dbReference type="ChEBI" id="CHEBI:37563"/>
    </ligand>
</feature>
<organism evidence="7 8">
    <name type="scientific">Helicobacter equorum</name>
    <dbReference type="NCBI Taxonomy" id="361872"/>
    <lineage>
        <taxon>Bacteria</taxon>
        <taxon>Pseudomonadati</taxon>
        <taxon>Campylobacterota</taxon>
        <taxon>Epsilonproteobacteria</taxon>
        <taxon>Campylobacterales</taxon>
        <taxon>Helicobacteraceae</taxon>
        <taxon>Helicobacter</taxon>
    </lineage>
</organism>
<evidence type="ECO:0000256" key="2">
    <source>
        <dbReference type="ARBA" id="ARBA00023239"/>
    </source>
</evidence>
<accession>A0A3D8ITC8</accession>
<dbReference type="SUPFAM" id="SSF52507">
    <property type="entry name" value="Homo-oligomeric flavin-containing Cys decarboxylases, HFCD"/>
    <property type="match status" value="1"/>
</dbReference>
<dbReference type="SUPFAM" id="SSF102645">
    <property type="entry name" value="CoaB-like"/>
    <property type="match status" value="1"/>
</dbReference>
<evidence type="ECO:0000313" key="8">
    <source>
        <dbReference type="Proteomes" id="UP000256514"/>
    </source>
</evidence>
<keyword evidence="3" id="KW-0460">Magnesium</keyword>
<comment type="caution">
    <text evidence="7">The sequence shown here is derived from an EMBL/GenBank/DDBJ whole genome shotgun (WGS) entry which is preliminary data.</text>
</comment>
<keyword evidence="3 4" id="KW-0436">Ligase</keyword>
<evidence type="ECO:0000259" key="6">
    <source>
        <dbReference type="Pfam" id="PF04127"/>
    </source>
</evidence>
<dbReference type="GO" id="GO:0015941">
    <property type="term" value="P:pantothenate catabolic process"/>
    <property type="evidence" value="ECO:0007669"/>
    <property type="project" value="InterPro"/>
</dbReference>
<dbReference type="Gene3D" id="3.40.50.10300">
    <property type="entry name" value="CoaB-like"/>
    <property type="match status" value="1"/>
</dbReference>
<keyword evidence="3 4" id="KW-0285">Flavoprotein</keyword>
<comment type="similarity">
    <text evidence="3 4">In the N-terminal section; belongs to the HFCD (homo-oligomeric flavin containing Cys decarboxylase) superfamily.</text>
</comment>
<dbReference type="EC" id="4.1.1.36" evidence="3"/>
<dbReference type="GO" id="GO:0010181">
    <property type="term" value="F:FMN binding"/>
    <property type="evidence" value="ECO:0007669"/>
    <property type="project" value="UniProtKB-UniRule"/>
</dbReference>
<keyword evidence="3 4" id="KW-0288">FMN</keyword>
<proteinExistence type="inferred from homology"/>
<keyword evidence="2 3" id="KW-0456">Lyase</keyword>
<dbReference type="GO" id="GO:0004632">
    <property type="term" value="F:phosphopantothenate--cysteine ligase activity"/>
    <property type="evidence" value="ECO:0007669"/>
    <property type="project" value="UniProtKB-UniRule"/>
</dbReference>
<dbReference type="InterPro" id="IPR035929">
    <property type="entry name" value="CoaB-like_sf"/>
</dbReference>
<dbReference type="RefSeq" id="WP_115570412.1">
    <property type="nucleotide sequence ID" value="NZ_NXLT01000001.1"/>
</dbReference>
<comment type="pathway">
    <text evidence="3 4">Cofactor biosynthesis; coenzyme A biosynthesis; CoA from (R)-pantothenate: step 3/5.</text>
</comment>
<feature type="domain" description="Flavoprotein" evidence="5">
    <location>
        <begin position="14"/>
        <end position="159"/>
    </location>
</feature>
<dbReference type="EMBL" id="NXLT01000001">
    <property type="protein sequence ID" value="RDU68462.1"/>
    <property type="molecule type" value="Genomic_DNA"/>
</dbReference>
<dbReference type="InterPro" id="IPR005252">
    <property type="entry name" value="CoaBC"/>
</dbReference>
<feature type="binding site" evidence="3">
    <location>
        <position position="297"/>
    </location>
    <ligand>
        <name>CTP</name>
        <dbReference type="ChEBI" id="CHEBI:37563"/>
    </ligand>
</feature>
<dbReference type="GO" id="GO:0071513">
    <property type="term" value="C:phosphopantothenoylcysteine decarboxylase complex"/>
    <property type="evidence" value="ECO:0007669"/>
    <property type="project" value="TreeGrafter"/>
</dbReference>
<dbReference type="InterPro" id="IPR003382">
    <property type="entry name" value="Flavoprotein"/>
</dbReference>
<dbReference type="NCBIfam" id="TIGR00521">
    <property type="entry name" value="coaBC_dfp"/>
    <property type="match status" value="1"/>
</dbReference>
<evidence type="ECO:0000259" key="5">
    <source>
        <dbReference type="Pfam" id="PF02441"/>
    </source>
</evidence>
<feature type="domain" description="DNA/pantothenate metabolism flavoprotein C-terminal" evidence="6">
    <location>
        <begin position="202"/>
        <end position="409"/>
    </location>
</feature>
<dbReference type="PANTHER" id="PTHR14359">
    <property type="entry name" value="HOMO-OLIGOMERIC FLAVIN CONTAINING CYS DECARBOXYLASE FAMILY"/>
    <property type="match status" value="1"/>
</dbReference>
<feature type="binding site" evidence="3">
    <location>
        <position position="307"/>
    </location>
    <ligand>
        <name>CTP</name>
        <dbReference type="ChEBI" id="CHEBI:37563"/>
    </ligand>
</feature>
<dbReference type="GO" id="GO:0046872">
    <property type="term" value="F:metal ion binding"/>
    <property type="evidence" value="ECO:0007669"/>
    <property type="project" value="UniProtKB-KW"/>
</dbReference>
<comment type="pathway">
    <text evidence="3 4">Cofactor biosynthesis; coenzyme A biosynthesis; CoA from (R)-pantothenate: step 2/5.</text>
</comment>
<dbReference type="PANTHER" id="PTHR14359:SF6">
    <property type="entry name" value="PHOSPHOPANTOTHENOYLCYSTEINE DECARBOXYLASE"/>
    <property type="match status" value="1"/>
</dbReference>
<keyword evidence="1 3" id="KW-0210">Decarboxylase</keyword>
<dbReference type="AlphaFoldDB" id="A0A3D8ITC8"/>
<dbReference type="Pfam" id="PF04127">
    <property type="entry name" value="DFP"/>
    <property type="match status" value="1"/>
</dbReference>
<keyword evidence="3" id="KW-0479">Metal-binding</keyword>
<comment type="cofactor">
    <cofactor evidence="3">
        <name>Mg(2+)</name>
        <dbReference type="ChEBI" id="CHEBI:18420"/>
    </cofactor>
</comment>
<dbReference type="HAMAP" id="MF_02225">
    <property type="entry name" value="CoaBC"/>
    <property type="match status" value="1"/>
</dbReference>
<evidence type="ECO:0000313" key="7">
    <source>
        <dbReference type="EMBL" id="RDU68462.1"/>
    </source>
</evidence>
<comment type="catalytic activity">
    <reaction evidence="3 4">
        <text>(R)-4'-phosphopantothenate + L-cysteine + CTP = N-[(R)-4-phosphopantothenoyl]-L-cysteine + CMP + diphosphate + H(+)</text>
        <dbReference type="Rhea" id="RHEA:19397"/>
        <dbReference type="ChEBI" id="CHEBI:10986"/>
        <dbReference type="ChEBI" id="CHEBI:15378"/>
        <dbReference type="ChEBI" id="CHEBI:33019"/>
        <dbReference type="ChEBI" id="CHEBI:35235"/>
        <dbReference type="ChEBI" id="CHEBI:37563"/>
        <dbReference type="ChEBI" id="CHEBI:59458"/>
        <dbReference type="ChEBI" id="CHEBI:60377"/>
        <dbReference type="EC" id="6.3.2.5"/>
    </reaction>
</comment>
<comment type="caution">
    <text evidence="3">Lacks conserved residue(s) required for the propagation of feature annotation.</text>
</comment>
<keyword evidence="3" id="KW-0511">Multifunctional enzyme</keyword>
<evidence type="ECO:0000256" key="4">
    <source>
        <dbReference type="RuleBase" id="RU364078"/>
    </source>
</evidence>
<dbReference type="UniPathway" id="UPA00241">
    <property type="reaction ID" value="UER00353"/>
</dbReference>
<evidence type="ECO:0000256" key="1">
    <source>
        <dbReference type="ARBA" id="ARBA00022793"/>
    </source>
</evidence>
<comment type="catalytic activity">
    <reaction evidence="3 4">
        <text>N-[(R)-4-phosphopantothenoyl]-L-cysteine + H(+) = (R)-4'-phosphopantetheine + CO2</text>
        <dbReference type="Rhea" id="RHEA:16793"/>
        <dbReference type="ChEBI" id="CHEBI:15378"/>
        <dbReference type="ChEBI" id="CHEBI:16526"/>
        <dbReference type="ChEBI" id="CHEBI:59458"/>
        <dbReference type="ChEBI" id="CHEBI:61723"/>
        <dbReference type="EC" id="4.1.1.36"/>
    </reaction>
</comment>
<feature type="binding site" evidence="3">
    <location>
        <position position="340"/>
    </location>
    <ligand>
        <name>CTP</name>
        <dbReference type="ChEBI" id="CHEBI:37563"/>
    </ligand>
</feature>
<protein>
    <recommendedName>
        <fullName evidence="3">Coenzyme A biosynthesis bifunctional protein CoaBC</fullName>
    </recommendedName>
    <alternativeName>
        <fullName evidence="3">DNA/pantothenate metabolism flavoprotein</fullName>
    </alternativeName>
    <alternativeName>
        <fullName evidence="3">Phosphopantothenoylcysteine synthetase/decarboxylase</fullName>
        <shortName evidence="3">PPCS-PPCDC</shortName>
    </alternativeName>
    <domain>
        <recommendedName>
            <fullName evidence="3">Phosphopantothenoylcysteine decarboxylase</fullName>
            <shortName evidence="3">PPC decarboxylase</shortName>
            <shortName evidence="3">PPC-DC</shortName>
            <ecNumber evidence="3">4.1.1.36</ecNumber>
        </recommendedName>
        <alternativeName>
            <fullName evidence="3">CoaC</fullName>
        </alternativeName>
    </domain>
    <domain>
        <recommendedName>
            <fullName evidence="3">Phosphopantothenate--cysteine ligase</fullName>
            <ecNumber evidence="3">6.3.2.5</ecNumber>
        </recommendedName>
        <alternativeName>
            <fullName evidence="3">CoaB</fullName>
        </alternativeName>
        <alternativeName>
            <fullName evidence="3">Phosphopantothenoylcysteine synthetase</fullName>
            <shortName evidence="3">PPC synthetase</shortName>
            <shortName evidence="3">PPC-S</shortName>
        </alternativeName>
    </domain>
</protein>
<dbReference type="GO" id="GO:0004633">
    <property type="term" value="F:phosphopantothenoylcysteine decarboxylase activity"/>
    <property type="evidence" value="ECO:0007669"/>
    <property type="project" value="UniProtKB-UniRule"/>
</dbReference>
<dbReference type="GO" id="GO:0015937">
    <property type="term" value="P:coenzyme A biosynthetic process"/>
    <property type="evidence" value="ECO:0007669"/>
    <property type="project" value="UniProtKB-UniRule"/>
</dbReference>
<comment type="function">
    <text evidence="4">Catalyzes two steps in the biosynthesis of coenzyme A. In the first step cysteine is conjugated to 4'-phosphopantothenate to form 4-phosphopantothenoylcysteine, in the latter compound is decarboxylated to form 4'-phosphopantotheine.</text>
</comment>
<feature type="region of interest" description="Phosphopantothenate--cysteine ligase" evidence="3">
    <location>
        <begin position="206"/>
        <end position="422"/>
    </location>
</feature>
<dbReference type="Pfam" id="PF02441">
    <property type="entry name" value="Flavoprotein"/>
    <property type="match status" value="1"/>
</dbReference>
<feature type="region of interest" description="Phosphopantothenoylcysteine decarboxylase" evidence="3">
    <location>
        <begin position="1"/>
        <end position="205"/>
    </location>
</feature>
<comment type="cofactor">
    <cofactor evidence="3">
        <name>FMN</name>
        <dbReference type="ChEBI" id="CHEBI:58210"/>
    </cofactor>
    <text evidence="3">Binds 1 FMN per subunit.</text>
</comment>
<dbReference type="OrthoDB" id="9802554at2"/>
<sequence length="422" mass="46625">MNDLQFLAPFFAQKRVLILISASVSLYKMLDAISTLTKFGAHVKVVMSKESTTFINPMLFEALSKNVVLHQDSQNWTHTDAPNHTSYARWAEVVLIAPATANTIAKLACGMADDIILCTALASNAPKLIAPAMNTNMLNAPQTRENLAKLQTLGFNIIEPRDSLLACGEYGKGALAKHDDIIFALAQLFVEMGMFHNTGFWHGKEVIITGGGSKENIDSVRVLSNLSSGKQAYFLALALYVLGARVFLISSSVPTILPQDLHFTEVSNSLQYYQAIIESKKMCKDKPILFMAAAIADFIPEVVSQTKIKKDSLKKLQLTLEKNMDILSKLPTSEFIKVGFKAEDDYQSALQNAKEMLHKKECKVVCLNVLDSLKNTFGADTNQMTLISADATQETPLLDKFSLSFEILAFTQQVLLNDDYTH</sequence>
<dbReference type="EC" id="6.3.2.5" evidence="3"/>
<dbReference type="InterPro" id="IPR036551">
    <property type="entry name" value="Flavin_trans-like"/>
</dbReference>
<reference evidence="7 8" key="1">
    <citation type="submission" date="2018-04" db="EMBL/GenBank/DDBJ databases">
        <title>Novel Campyloabacter and Helicobacter Species and Strains.</title>
        <authorList>
            <person name="Mannion A.J."/>
            <person name="Shen Z."/>
            <person name="Fox J.G."/>
        </authorList>
    </citation>
    <scope>NUCLEOTIDE SEQUENCE [LARGE SCALE GENOMIC DNA]</scope>
    <source>
        <strain evidence="7 8">MIT 12-6600</strain>
    </source>
</reference>
<dbReference type="Proteomes" id="UP000256514">
    <property type="component" value="Unassembled WGS sequence"/>
</dbReference>
<feature type="active site" description="Proton donor" evidence="3">
    <location>
        <position position="167"/>
    </location>
</feature>